<evidence type="ECO:0000313" key="1">
    <source>
        <dbReference type="EMBL" id="ETT82717.1"/>
    </source>
</evidence>
<organism evidence="1 2">
    <name type="scientific">Viridibacillus arenosi FSL R5-213</name>
    <dbReference type="NCBI Taxonomy" id="1227360"/>
    <lineage>
        <taxon>Bacteria</taxon>
        <taxon>Bacillati</taxon>
        <taxon>Bacillota</taxon>
        <taxon>Bacilli</taxon>
        <taxon>Bacillales</taxon>
        <taxon>Caryophanaceae</taxon>
        <taxon>Viridibacillus</taxon>
    </lineage>
</organism>
<name>W4ERR3_9BACL</name>
<comment type="caution">
    <text evidence="1">The sequence shown here is derived from an EMBL/GenBank/DDBJ whole genome shotgun (WGS) entry which is preliminary data.</text>
</comment>
<accession>W4ERR3</accession>
<sequence length="311" mass="35941">MKVKRNLLKKPHIIVSFAIAFFFLFISNTTISVVMASNGKKLAPIRLDIGGNSVAREVFDTLNRADYEIMSVGLIPYPYTITISLHLTNEELEKEKPIVTKKVEEILAARYIDDYKIKIEKFENVPPNELPSKSEEIHKEMLNLFPIISKTMKKFGYDTPPSIAYNDIKSGILIIELPNTEKRKKTIKQAVEKALKKEKFKIKKVEFKLYNKSKRLQDYRWSPIISTISDNLIGKSDYMLKGISYQIKNGKTYISLNTELDKSKSENVTYLKETFKKFFTLESTKTQIKKDAYELIIYGKSKQVLVKITKN</sequence>
<evidence type="ECO:0000313" key="2">
    <source>
        <dbReference type="Proteomes" id="UP000019062"/>
    </source>
</evidence>
<dbReference type="RefSeq" id="WP_038188168.1">
    <property type="nucleotide sequence ID" value="NZ_ASQA01000034.1"/>
</dbReference>
<dbReference type="EMBL" id="ASQA01000034">
    <property type="protein sequence ID" value="ETT82717.1"/>
    <property type="molecule type" value="Genomic_DNA"/>
</dbReference>
<protein>
    <submittedName>
        <fullName evidence="1">Uncharacterized protein</fullName>
    </submittedName>
</protein>
<reference evidence="1 2" key="1">
    <citation type="journal article" date="2014" name="BMC Genomics">
        <title>Genomic comparison of sporeforming bacilli isolated from milk.</title>
        <authorList>
            <person name="Moreno Switt A.I."/>
            <person name="Andrus A.D."/>
            <person name="Ranieri M.L."/>
            <person name="Orsi R.H."/>
            <person name="Ivy R."/>
            <person name="den Bakker H.C."/>
            <person name="Martin N.H."/>
            <person name="Wiedmann M."/>
            <person name="Boor K.J."/>
        </authorList>
    </citation>
    <scope>NUCLEOTIDE SEQUENCE [LARGE SCALE GENOMIC DNA]</scope>
    <source>
        <strain evidence="1 2">FSL R5-213</strain>
    </source>
</reference>
<dbReference type="eggNOG" id="ENOG50333PQ">
    <property type="taxonomic scope" value="Bacteria"/>
</dbReference>
<dbReference type="AlphaFoldDB" id="W4ERR3"/>
<gene>
    <name evidence="1" type="ORF">C176_17052</name>
</gene>
<keyword evidence="2" id="KW-1185">Reference proteome</keyword>
<dbReference type="Proteomes" id="UP000019062">
    <property type="component" value="Unassembled WGS sequence"/>
</dbReference>
<proteinExistence type="predicted"/>